<dbReference type="EMBL" id="CP069798">
    <property type="protein sequence ID" value="QRQ82639.1"/>
    <property type="molecule type" value="Genomic_DNA"/>
</dbReference>
<dbReference type="Gene3D" id="3.30.70.2340">
    <property type="entry name" value="Uncharacterised protein PF12112 family, DUF3579"/>
    <property type="match status" value="1"/>
</dbReference>
<accession>A0A892ZP86</accession>
<dbReference type="KEGG" id="ptes:JQU52_04415"/>
<gene>
    <name evidence="2" type="ORF">JQU52_04415</name>
</gene>
<dbReference type="InterPro" id="IPR000182">
    <property type="entry name" value="GNAT_dom"/>
</dbReference>
<dbReference type="RefSeq" id="WP_230339926.1">
    <property type="nucleotide sequence ID" value="NZ_CP069798.1"/>
</dbReference>
<feature type="domain" description="N-acetyltransferase" evidence="1">
    <location>
        <begin position="130"/>
        <end position="274"/>
    </location>
</feature>
<dbReference type="InterPro" id="IPR021969">
    <property type="entry name" value="DUF3579"/>
</dbReference>
<dbReference type="PROSITE" id="PS51186">
    <property type="entry name" value="GNAT"/>
    <property type="match status" value="1"/>
</dbReference>
<proteinExistence type="predicted"/>
<evidence type="ECO:0000313" key="3">
    <source>
        <dbReference type="Proteomes" id="UP000653156"/>
    </source>
</evidence>
<reference evidence="2" key="1">
    <citation type="submission" date="2021-02" db="EMBL/GenBank/DDBJ databases">
        <title>Neisseriaceae sp. 26B isolated from the cloaca of a Common Toad-headed Turtle (Mesoclemmys nasuta).</title>
        <authorList>
            <person name="Spergser J."/>
            <person name="Busse H.-J."/>
        </authorList>
    </citation>
    <scope>NUCLEOTIDE SEQUENCE</scope>
    <source>
        <strain evidence="2">26B</strain>
    </source>
</reference>
<evidence type="ECO:0000313" key="2">
    <source>
        <dbReference type="EMBL" id="QRQ82639.1"/>
    </source>
</evidence>
<organism evidence="2 3">
    <name type="scientific">Paralysiella testudinis</name>
    <dbReference type="NCBI Taxonomy" id="2809020"/>
    <lineage>
        <taxon>Bacteria</taxon>
        <taxon>Pseudomonadati</taxon>
        <taxon>Pseudomonadota</taxon>
        <taxon>Betaproteobacteria</taxon>
        <taxon>Neisseriales</taxon>
        <taxon>Neisseriaceae</taxon>
        <taxon>Paralysiella</taxon>
    </lineage>
</organism>
<keyword evidence="3" id="KW-1185">Reference proteome</keyword>
<dbReference type="InterPro" id="IPR016181">
    <property type="entry name" value="Acyl_CoA_acyltransferase"/>
</dbReference>
<dbReference type="Pfam" id="PF12112">
    <property type="entry name" value="DUF3579"/>
    <property type="match status" value="1"/>
</dbReference>
<dbReference type="SUPFAM" id="SSF55729">
    <property type="entry name" value="Acyl-CoA N-acyltransferases (Nat)"/>
    <property type="match status" value="1"/>
</dbReference>
<dbReference type="Proteomes" id="UP000653156">
    <property type="component" value="Chromosome"/>
</dbReference>
<protein>
    <submittedName>
        <fullName evidence="2">GNAT family N-acetyltransferase</fullName>
    </submittedName>
</protein>
<dbReference type="CDD" id="cd04301">
    <property type="entry name" value="NAT_SF"/>
    <property type="match status" value="1"/>
</dbReference>
<dbReference type="AlphaFoldDB" id="A0A892ZP86"/>
<dbReference type="Pfam" id="PF00583">
    <property type="entry name" value="Acetyltransf_1"/>
    <property type="match status" value="1"/>
</dbReference>
<name>A0A892ZP86_9NEIS</name>
<evidence type="ECO:0000259" key="1">
    <source>
        <dbReference type="PROSITE" id="PS51186"/>
    </source>
</evidence>
<dbReference type="Gene3D" id="3.40.630.30">
    <property type="match status" value="1"/>
</dbReference>
<sequence length="274" mass="30616">MLICNPYEIVIQGITRNGKTFRPSDWSERLCGILSSFDQGHRLAYHQWVRPILVDNVRCVAVDRKLEQINESMFHFLMDFAHDNDLRIVDCKALLEEHGDSEAPVALEDALQQQEAQTAAEAAAPAALAHEIREIDADHSKLAFAAMLRLRPHIGDAARFAELVAAQRAEGYRMLGVFEEGKQNAVAVCGFRIGHNFASGRYLNIDDLVTSDDATRQGYAGLLLEHIKTVAAAENCRTIHTDSLVGQIRSDAHRLYLKHGFTISCHHFSWQAGQ</sequence>
<dbReference type="GO" id="GO:0016747">
    <property type="term" value="F:acyltransferase activity, transferring groups other than amino-acyl groups"/>
    <property type="evidence" value="ECO:0007669"/>
    <property type="project" value="InterPro"/>
</dbReference>